<dbReference type="SUPFAM" id="SSF102114">
    <property type="entry name" value="Radical SAM enzymes"/>
    <property type="match status" value="1"/>
</dbReference>
<dbReference type="Proteomes" id="UP000683507">
    <property type="component" value="Chromosome"/>
</dbReference>
<dbReference type="NCBIfam" id="TIGR03904">
    <property type="entry name" value="SAM_YgiQ"/>
    <property type="match status" value="1"/>
</dbReference>
<comment type="similarity">
    <text evidence="6">Belongs to the UPF0313 family.</text>
</comment>
<dbReference type="SFLD" id="SFLDG01069">
    <property type="entry name" value="UPF0313"/>
    <property type="match status" value="1"/>
</dbReference>
<keyword evidence="5 6" id="KW-0411">Iron-sulfur</keyword>
<evidence type="ECO:0000313" key="10">
    <source>
        <dbReference type="Proteomes" id="UP000683507"/>
    </source>
</evidence>
<keyword evidence="4 6" id="KW-0408">Iron</keyword>
<accession>A0A916JPL7</accession>
<dbReference type="InterPro" id="IPR022946">
    <property type="entry name" value="UPF0313"/>
</dbReference>
<keyword evidence="3 6" id="KW-0479">Metal-binding</keyword>
<dbReference type="SMART" id="SM00729">
    <property type="entry name" value="Elp3"/>
    <property type="match status" value="1"/>
</dbReference>
<dbReference type="Pfam" id="PF11842">
    <property type="entry name" value="DUF3362"/>
    <property type="match status" value="1"/>
</dbReference>
<sequence>MIFYLPLLPMQEQYDITDWLPLTMNEVQKRGWDELDVVIISGDAYVDHPAFGTAVIGRILESEGLRVAIVAQPNWQDDLRDFKKFGKPRLFFGITSGCMDSMVNHYTAAKRKRSTDAYTPGGKAGFRPDYAVNVYSKILKELYPDVPILVGGIEASLRRVTHYDYWSDQLIPNILETSDADLLVYGMGEQPLREIIKLLNKGVPFHQLTMVPQTAYLRPVEEGVQKNKNWKDITLNSHETCLKDKKAYAANFKHVEQESNKTFANRIIQESCGKHLVINPPYQTMTEKEMDQSFDLPYTRYPHPKYKKRGPIPAYEMIKFSVNMHRGCFGGCSFCTISAHQGKFIASRSEESILKEVDQVTQMDDFKGYISDLGGPSANMYKMKGIDQDICDKCVSPSCIHPVICSNLDTSHKAMTEVYRKVDQNPKVKKAFVGSGIRYDLLTKSYNKKADDSIDEYMEQVLTRHVSGRLKVAPEHTAPETLKIMRKPSFDHFKEFKKKFDEIDKKHNLNQQLIPYFISSHPGCEVEDMANLACETKEMGFELEQVQDFTPTPMTVATVIYYAGVHPYTLKPVNTPKSKKEKEKQNRFFFWYKRENQDWIRNELQKVDRYDLAKRLLNKPKGKSQKPKWLQEAHDNKSKGKSKSKNSGKRFKKRR</sequence>
<evidence type="ECO:0000259" key="8">
    <source>
        <dbReference type="PROSITE" id="PS51918"/>
    </source>
</evidence>
<evidence type="ECO:0000256" key="5">
    <source>
        <dbReference type="ARBA" id="ARBA00023014"/>
    </source>
</evidence>
<dbReference type="PANTHER" id="PTHR32331">
    <property type="entry name" value="UPF0313 PROTEIN YGIQ"/>
    <property type="match status" value="1"/>
</dbReference>
<keyword evidence="10" id="KW-1185">Reference proteome</keyword>
<dbReference type="SFLD" id="SFLDS00029">
    <property type="entry name" value="Radical_SAM"/>
    <property type="match status" value="1"/>
</dbReference>
<reference evidence="9" key="1">
    <citation type="submission" date="2021-04" db="EMBL/GenBank/DDBJ databases">
        <authorList>
            <person name="Rodrigo-Torres L."/>
            <person name="Arahal R. D."/>
            <person name="Lucena T."/>
        </authorList>
    </citation>
    <scope>NUCLEOTIDE SEQUENCE</scope>
    <source>
        <strain evidence="9">AS29M-1</strain>
    </source>
</reference>
<dbReference type="PANTHER" id="PTHR32331:SF0">
    <property type="entry name" value="UPF0313 PROTEIN YGIQ"/>
    <property type="match status" value="1"/>
</dbReference>
<evidence type="ECO:0000256" key="1">
    <source>
        <dbReference type="ARBA" id="ARBA00022485"/>
    </source>
</evidence>
<evidence type="ECO:0000256" key="6">
    <source>
        <dbReference type="HAMAP-Rule" id="MF_01251"/>
    </source>
</evidence>
<comment type="cofactor">
    <cofactor evidence="6">
        <name>[4Fe-4S] cluster</name>
        <dbReference type="ChEBI" id="CHEBI:49883"/>
    </cofactor>
    <text evidence="6">Binds 1 [4Fe-4S] cluster. The cluster is coordinated with 3 cysteines and an exchangeable S-adenosyl-L-methionine.</text>
</comment>
<dbReference type="InterPro" id="IPR007197">
    <property type="entry name" value="rSAM"/>
</dbReference>
<evidence type="ECO:0000256" key="2">
    <source>
        <dbReference type="ARBA" id="ARBA00022691"/>
    </source>
</evidence>
<evidence type="ECO:0000313" key="9">
    <source>
        <dbReference type="EMBL" id="CAG5085624.1"/>
    </source>
</evidence>
<feature type="domain" description="Radical SAM core" evidence="8">
    <location>
        <begin position="314"/>
        <end position="593"/>
    </location>
</feature>
<dbReference type="InterPro" id="IPR024560">
    <property type="entry name" value="UPF0313_C"/>
</dbReference>
<dbReference type="InterPro" id="IPR023404">
    <property type="entry name" value="rSAM_horseshoe"/>
</dbReference>
<dbReference type="GO" id="GO:0005506">
    <property type="term" value="F:iron ion binding"/>
    <property type="evidence" value="ECO:0007669"/>
    <property type="project" value="UniProtKB-UniRule"/>
</dbReference>
<gene>
    <name evidence="9" type="ORF">CRYO30217_02817</name>
</gene>
<protein>
    <recommendedName>
        <fullName evidence="8">Radical SAM core domain-containing protein</fullName>
    </recommendedName>
</protein>
<feature type="binding site" evidence="6">
    <location>
        <position position="328"/>
    </location>
    <ligand>
        <name>[4Fe-4S] cluster</name>
        <dbReference type="ChEBI" id="CHEBI:49883"/>
        <note>4Fe-4S-S-AdoMet</note>
    </ligand>
</feature>
<dbReference type="Gene3D" id="3.80.30.20">
    <property type="entry name" value="tm_1862 like domain"/>
    <property type="match status" value="1"/>
</dbReference>
<proteinExistence type="inferred from homology"/>
<keyword evidence="1 6" id="KW-0004">4Fe-4S</keyword>
<feature type="binding site" evidence="6">
    <location>
        <position position="335"/>
    </location>
    <ligand>
        <name>[4Fe-4S] cluster</name>
        <dbReference type="ChEBI" id="CHEBI:49883"/>
        <note>4Fe-4S-S-AdoMet</note>
    </ligand>
</feature>
<feature type="compositionally biased region" description="Basic and acidic residues" evidence="7">
    <location>
        <begin position="629"/>
        <end position="638"/>
    </location>
</feature>
<dbReference type="HAMAP" id="MF_01251">
    <property type="entry name" value="UPF0313"/>
    <property type="match status" value="1"/>
</dbReference>
<evidence type="ECO:0000256" key="3">
    <source>
        <dbReference type="ARBA" id="ARBA00022723"/>
    </source>
</evidence>
<feature type="compositionally biased region" description="Basic residues" evidence="7">
    <location>
        <begin position="616"/>
        <end position="626"/>
    </location>
</feature>
<evidence type="ECO:0000256" key="4">
    <source>
        <dbReference type="ARBA" id="ARBA00023004"/>
    </source>
</evidence>
<feature type="region of interest" description="Disordered" evidence="7">
    <location>
        <begin position="616"/>
        <end position="655"/>
    </location>
</feature>
<organism evidence="9 10">
    <name type="scientific">Parvicella tangerina</name>
    <dbReference type="NCBI Taxonomy" id="2829795"/>
    <lineage>
        <taxon>Bacteria</taxon>
        <taxon>Pseudomonadati</taxon>
        <taxon>Bacteroidota</taxon>
        <taxon>Flavobacteriia</taxon>
        <taxon>Flavobacteriales</taxon>
        <taxon>Parvicellaceae</taxon>
        <taxon>Parvicella</taxon>
    </lineage>
</organism>
<dbReference type="Pfam" id="PF08497">
    <property type="entry name" value="Radical_SAM_N"/>
    <property type="match status" value="1"/>
</dbReference>
<dbReference type="InterPro" id="IPR058240">
    <property type="entry name" value="rSAM_sf"/>
</dbReference>
<dbReference type="AlphaFoldDB" id="A0A916JPL7"/>
<dbReference type="PROSITE" id="PS01278">
    <property type="entry name" value="MTTASE_RADICAL"/>
    <property type="match status" value="1"/>
</dbReference>
<name>A0A916JPL7_9FLAO</name>
<dbReference type="KEGG" id="ptan:CRYO30217_02817"/>
<feature type="binding site" evidence="6">
    <location>
        <position position="332"/>
    </location>
    <ligand>
        <name>[4Fe-4S] cluster</name>
        <dbReference type="ChEBI" id="CHEBI:49883"/>
        <note>4Fe-4S-S-AdoMet</note>
    </ligand>
</feature>
<dbReference type="InterPro" id="IPR006638">
    <property type="entry name" value="Elp3/MiaA/NifB-like_rSAM"/>
</dbReference>
<evidence type="ECO:0000256" key="7">
    <source>
        <dbReference type="SAM" id="MobiDB-lite"/>
    </source>
</evidence>
<dbReference type="InterPro" id="IPR013704">
    <property type="entry name" value="UPF0313_N"/>
</dbReference>
<dbReference type="InterPro" id="IPR020612">
    <property type="entry name" value="Methylthiotransferase_CS"/>
</dbReference>
<keyword evidence="2 6" id="KW-0949">S-adenosyl-L-methionine</keyword>
<dbReference type="EMBL" id="OU015584">
    <property type="protein sequence ID" value="CAG5085624.1"/>
    <property type="molecule type" value="Genomic_DNA"/>
</dbReference>
<dbReference type="SFLD" id="SFLDG01082">
    <property type="entry name" value="B12-binding_domain_containing"/>
    <property type="match status" value="1"/>
</dbReference>
<dbReference type="PROSITE" id="PS51918">
    <property type="entry name" value="RADICAL_SAM"/>
    <property type="match status" value="1"/>
</dbReference>
<dbReference type="GO" id="GO:0051539">
    <property type="term" value="F:4 iron, 4 sulfur cluster binding"/>
    <property type="evidence" value="ECO:0007669"/>
    <property type="project" value="UniProtKB-KW"/>
</dbReference>
<dbReference type="GO" id="GO:0003824">
    <property type="term" value="F:catalytic activity"/>
    <property type="evidence" value="ECO:0007669"/>
    <property type="project" value="InterPro"/>
</dbReference>
<feature type="compositionally biased region" description="Basic residues" evidence="7">
    <location>
        <begin position="639"/>
        <end position="655"/>
    </location>
</feature>